<comment type="caution">
    <text evidence="15">The sequence shown here is derived from an EMBL/GenBank/DDBJ whole genome shotgun (WGS) entry which is preliminary data.</text>
</comment>
<evidence type="ECO:0000313" key="16">
    <source>
        <dbReference type="Proteomes" id="UP000266287"/>
    </source>
</evidence>
<dbReference type="GO" id="GO:0008270">
    <property type="term" value="F:zinc ion binding"/>
    <property type="evidence" value="ECO:0007669"/>
    <property type="project" value="UniProtKB-KW"/>
</dbReference>
<dbReference type="SMART" id="SM00382">
    <property type="entry name" value="AAA"/>
    <property type="match status" value="1"/>
</dbReference>
<evidence type="ECO:0000256" key="3">
    <source>
        <dbReference type="ARBA" id="ARBA00022763"/>
    </source>
</evidence>
<dbReference type="PRINTS" id="PR01874">
    <property type="entry name" value="DNAREPAIRADA"/>
</dbReference>
<dbReference type="Pfam" id="PF13541">
    <property type="entry name" value="ChlI"/>
    <property type="match status" value="1"/>
</dbReference>
<dbReference type="InterPro" id="IPR004504">
    <property type="entry name" value="DNA_repair_RadA"/>
</dbReference>
<keyword evidence="3 11" id="KW-0227">DNA damage</keyword>
<accession>A0A399FUQ0</accession>
<organism evidence="15 16">
    <name type="scientific">candidate division NPL-UPA2 bacterium Unc8</name>
    <dbReference type="NCBI Taxonomy" id="1980939"/>
    <lineage>
        <taxon>Bacteria</taxon>
    </lineage>
</organism>
<comment type="domain">
    <text evidence="11">The middle region has homology to RecA with ATPase motifs including the RadA KNRFG motif, while the C-terminus is homologous to Lon protease.</text>
</comment>
<keyword evidence="6 13" id="KW-0862">Zinc</keyword>
<evidence type="ECO:0000256" key="8">
    <source>
        <dbReference type="ARBA" id="ARBA00023016"/>
    </source>
</evidence>
<evidence type="ECO:0000256" key="6">
    <source>
        <dbReference type="ARBA" id="ARBA00022833"/>
    </source>
</evidence>
<dbReference type="Pfam" id="PF18073">
    <property type="entry name" value="Zn_ribbon_LapB"/>
    <property type="match status" value="1"/>
</dbReference>
<dbReference type="GO" id="GO:0003684">
    <property type="term" value="F:damaged DNA binding"/>
    <property type="evidence" value="ECO:0007669"/>
    <property type="project" value="InterPro"/>
</dbReference>
<protein>
    <recommendedName>
        <fullName evidence="11 12">DNA repair protein RadA</fullName>
    </recommendedName>
</protein>
<dbReference type="Proteomes" id="UP000266287">
    <property type="component" value="Unassembled WGS sequence"/>
</dbReference>
<evidence type="ECO:0000256" key="5">
    <source>
        <dbReference type="ARBA" id="ARBA00022801"/>
    </source>
</evidence>
<name>A0A399FUQ0_UNCN2</name>
<evidence type="ECO:0000256" key="12">
    <source>
        <dbReference type="NCBIfam" id="TIGR00416"/>
    </source>
</evidence>
<dbReference type="GO" id="GO:0140664">
    <property type="term" value="F:ATP-dependent DNA damage sensor activity"/>
    <property type="evidence" value="ECO:0007669"/>
    <property type="project" value="InterPro"/>
</dbReference>
<dbReference type="EMBL" id="NDHY01000007">
    <property type="protein sequence ID" value="RII00118.1"/>
    <property type="molecule type" value="Genomic_DNA"/>
</dbReference>
<dbReference type="InterPro" id="IPR020588">
    <property type="entry name" value="RecA_ATP-bd"/>
</dbReference>
<sequence length="454" mass="49630">MKKEKKKFVCQECGYESMAWLGRCPDCQSWSTLTEEVIVQRRHGRKTTSATPQPISHLSIDSEKRFSTGMGELDRIVGCGVVPGSTILIGGDPGVGKSTLLLQISYNIALKDGPVLYVSGEESIKQTGLRARRLGLSAGKLYFLSEVNLEAIEEQLCQMRPRMVVIDSIQTVSHPDLSAAPGSISQVRECAYSLIQLAKRNEIALFLVGHVTKEGTIAGPKVLEHMVDTVLYFEGEPRADLRILRVVKNRFGPTNEIGIFEMGERGLTEVENPSALFIAERLPKVSGSMVIPCMEGMRPLLVEVQALVSQRSFSMPRRLINGIDYNRAGLLLSILEKRAGVHLGDKDIFINLAGGLKLSEPALDLGVAMAVVSSYRDIALPVRMVAIGEVGLGGELRRVAQVAVRIKEASRLGFNQCILSKGSLKGVKKGVDIKLIEVEEVKEALNIALLEEIQ</sequence>
<evidence type="ECO:0000256" key="4">
    <source>
        <dbReference type="ARBA" id="ARBA00022771"/>
    </source>
</evidence>
<dbReference type="PROSITE" id="PS50162">
    <property type="entry name" value="RECA_2"/>
    <property type="match status" value="1"/>
</dbReference>
<dbReference type="AlphaFoldDB" id="A0A399FUQ0"/>
<evidence type="ECO:0000256" key="10">
    <source>
        <dbReference type="ARBA" id="ARBA00023204"/>
    </source>
</evidence>
<dbReference type="Pfam" id="PF13481">
    <property type="entry name" value="AAA_25"/>
    <property type="match status" value="1"/>
</dbReference>
<feature type="binding site" evidence="11">
    <location>
        <begin position="91"/>
        <end position="98"/>
    </location>
    <ligand>
        <name>ATP</name>
        <dbReference type="ChEBI" id="CHEBI:30616"/>
    </ligand>
</feature>
<keyword evidence="2 11" id="KW-0547">Nucleotide-binding</keyword>
<dbReference type="SUPFAM" id="SSF52540">
    <property type="entry name" value="P-loop containing nucleoside triphosphate hydrolases"/>
    <property type="match status" value="1"/>
</dbReference>
<dbReference type="Gene3D" id="3.30.230.10">
    <property type="match status" value="1"/>
</dbReference>
<dbReference type="GO" id="GO:0016787">
    <property type="term" value="F:hydrolase activity"/>
    <property type="evidence" value="ECO:0007669"/>
    <property type="project" value="UniProtKB-KW"/>
</dbReference>
<dbReference type="SUPFAM" id="SSF54211">
    <property type="entry name" value="Ribosomal protein S5 domain 2-like"/>
    <property type="match status" value="1"/>
</dbReference>
<dbReference type="FunFam" id="3.40.50.300:FF:000050">
    <property type="entry name" value="DNA repair protein RadA"/>
    <property type="match status" value="1"/>
</dbReference>
<evidence type="ECO:0000256" key="2">
    <source>
        <dbReference type="ARBA" id="ARBA00022741"/>
    </source>
</evidence>
<evidence type="ECO:0000256" key="1">
    <source>
        <dbReference type="ARBA" id="ARBA00022723"/>
    </source>
</evidence>
<dbReference type="InterPro" id="IPR020568">
    <property type="entry name" value="Ribosomal_Su5_D2-typ_SF"/>
</dbReference>
<dbReference type="InterPro" id="IPR027417">
    <property type="entry name" value="P-loop_NTPase"/>
</dbReference>
<keyword evidence="7 11" id="KW-0067">ATP-binding</keyword>
<comment type="function">
    <text evidence="11">Plays a role in repairing double-strand DNA breaks, probably involving stabilizing or processing branched DNA or blocked replication forks.</text>
</comment>
<dbReference type="GO" id="GO:0005829">
    <property type="term" value="C:cytosol"/>
    <property type="evidence" value="ECO:0007669"/>
    <property type="project" value="TreeGrafter"/>
</dbReference>
<evidence type="ECO:0000256" key="11">
    <source>
        <dbReference type="HAMAP-Rule" id="MF_01498"/>
    </source>
</evidence>
<comment type="similarity">
    <text evidence="11 13">Belongs to the RecA family. RadA subfamily.</text>
</comment>
<dbReference type="InterPro" id="IPR003593">
    <property type="entry name" value="AAA+_ATPase"/>
</dbReference>
<evidence type="ECO:0000256" key="7">
    <source>
        <dbReference type="ARBA" id="ARBA00022840"/>
    </source>
</evidence>
<evidence type="ECO:0000256" key="13">
    <source>
        <dbReference type="RuleBase" id="RU003555"/>
    </source>
</evidence>
<dbReference type="GO" id="GO:0005524">
    <property type="term" value="F:ATP binding"/>
    <property type="evidence" value="ECO:0007669"/>
    <property type="project" value="UniProtKB-UniRule"/>
</dbReference>
<dbReference type="Gene3D" id="3.40.50.300">
    <property type="entry name" value="P-loop containing nucleotide triphosphate hydrolases"/>
    <property type="match status" value="1"/>
</dbReference>
<reference evidence="15 16" key="1">
    <citation type="submission" date="2018-08" db="EMBL/GenBank/DDBJ databases">
        <title>Draft genome of candidate division NPL-UPA2 bacterium Unc8 that adapted to ultra-basic serpentinizing groundwater.</title>
        <authorList>
            <person name="Ishii S."/>
            <person name="Suzuki S."/>
            <person name="Nealson K.H."/>
        </authorList>
    </citation>
    <scope>NUCLEOTIDE SEQUENCE [LARGE SCALE GENOMIC DNA]</scope>
    <source>
        <strain evidence="15">Unc8</strain>
    </source>
</reference>
<keyword evidence="5" id="KW-0378">Hydrolase</keyword>
<evidence type="ECO:0000313" key="15">
    <source>
        <dbReference type="EMBL" id="RII00118.1"/>
    </source>
</evidence>
<proteinExistence type="inferred from homology"/>
<evidence type="ECO:0000259" key="14">
    <source>
        <dbReference type="PROSITE" id="PS50162"/>
    </source>
</evidence>
<dbReference type="InterPro" id="IPR041166">
    <property type="entry name" value="Rubredoxin_2"/>
</dbReference>
<feature type="short sequence motif" description="RadA KNRFG motif" evidence="11">
    <location>
        <begin position="248"/>
        <end position="252"/>
    </location>
</feature>
<dbReference type="PANTHER" id="PTHR32472">
    <property type="entry name" value="DNA REPAIR PROTEIN RADA"/>
    <property type="match status" value="1"/>
</dbReference>
<evidence type="ECO:0000256" key="9">
    <source>
        <dbReference type="ARBA" id="ARBA00023125"/>
    </source>
</evidence>
<keyword evidence="4 13" id="KW-0863">Zinc-finger</keyword>
<dbReference type="PANTHER" id="PTHR32472:SF10">
    <property type="entry name" value="DNA REPAIR PROTEIN RADA-LIKE PROTEIN"/>
    <property type="match status" value="1"/>
</dbReference>
<keyword evidence="9 11" id="KW-0238">DNA-binding</keyword>
<keyword evidence="10 11" id="KW-0234">DNA repair</keyword>
<dbReference type="NCBIfam" id="TIGR00416">
    <property type="entry name" value="sms"/>
    <property type="match status" value="1"/>
</dbReference>
<dbReference type="InterPro" id="IPR014721">
    <property type="entry name" value="Ribsml_uS5_D2-typ_fold_subgr"/>
</dbReference>
<keyword evidence="8 11" id="KW-0346">Stress response</keyword>
<gene>
    <name evidence="11 15" type="primary">radA</name>
    <name evidence="15" type="ORF">B9J77_03720</name>
</gene>
<dbReference type="CDD" id="cd01121">
    <property type="entry name" value="RadA_SMS_N"/>
    <property type="match status" value="1"/>
</dbReference>
<feature type="domain" description="RecA family profile 1" evidence="14">
    <location>
        <begin position="62"/>
        <end position="211"/>
    </location>
</feature>
<comment type="function">
    <text evidence="13">DNA-dependent ATPase involved in processing of recombination intermediates, plays a role in repairing DNA breaks. Stimulates the branch migration of RecA-mediated strand transfer reactions, allowing the 3' invading strand to extend heteroduplex DNA faster. Binds ssDNA in the presence of ADP but not other nucleotides, has ATPase activity that is stimulated by ssDNA and various branched DNA structures, but inhibited by SSB. Does not have RecA's homology-searching function.</text>
</comment>
<keyword evidence="1 11" id="KW-0479">Metal-binding</keyword>
<dbReference type="GO" id="GO:0000725">
    <property type="term" value="P:recombinational repair"/>
    <property type="evidence" value="ECO:0007669"/>
    <property type="project" value="UniProtKB-UniRule"/>
</dbReference>
<feature type="region of interest" description="Lon-protease-like" evidence="11">
    <location>
        <begin position="347"/>
        <end position="454"/>
    </location>
</feature>
<dbReference type="HAMAP" id="MF_01498">
    <property type="entry name" value="RadA_bact"/>
    <property type="match status" value="1"/>
</dbReference>